<dbReference type="EMBL" id="OU892277">
    <property type="protein sequence ID" value="CAH1121331.1"/>
    <property type="molecule type" value="Genomic_DNA"/>
</dbReference>
<accession>A0A9P0DGB1</accession>
<evidence type="ECO:0000313" key="3">
    <source>
        <dbReference type="EMBL" id="CAH1121331.1"/>
    </source>
</evidence>
<evidence type="ECO:0000256" key="2">
    <source>
        <dbReference type="SAM" id="SignalP"/>
    </source>
</evidence>
<keyword evidence="2" id="KW-0732">Signal</keyword>
<feature type="signal peptide" evidence="2">
    <location>
        <begin position="1"/>
        <end position="26"/>
    </location>
</feature>
<reference evidence="3" key="1">
    <citation type="submission" date="2022-01" db="EMBL/GenBank/DDBJ databases">
        <authorList>
            <person name="King R."/>
        </authorList>
    </citation>
    <scope>NUCLEOTIDE SEQUENCE</scope>
</reference>
<protein>
    <submittedName>
        <fullName evidence="3">Uncharacterized protein</fullName>
    </submittedName>
</protein>
<organism evidence="3 4">
    <name type="scientific">Ceutorhynchus assimilis</name>
    <name type="common">cabbage seed weevil</name>
    <dbReference type="NCBI Taxonomy" id="467358"/>
    <lineage>
        <taxon>Eukaryota</taxon>
        <taxon>Metazoa</taxon>
        <taxon>Ecdysozoa</taxon>
        <taxon>Arthropoda</taxon>
        <taxon>Hexapoda</taxon>
        <taxon>Insecta</taxon>
        <taxon>Pterygota</taxon>
        <taxon>Neoptera</taxon>
        <taxon>Endopterygota</taxon>
        <taxon>Coleoptera</taxon>
        <taxon>Polyphaga</taxon>
        <taxon>Cucujiformia</taxon>
        <taxon>Curculionidae</taxon>
        <taxon>Ceutorhynchinae</taxon>
        <taxon>Ceutorhynchus</taxon>
    </lineage>
</organism>
<sequence length="624" mass="67743">MTILDTMGKKQLLVLVILSLTTSSLQDITDKNVDTQEESPLADVAKEILKEKNLENIGGMVNSFMQSGGAKQLMDGVLQNLATNENSQQLLEGLGNILQNVGSADRKVSQKKSNGDVNPMELLSGLGSLVGAMQGGGDGQANPAALLQGLGSILGAANGGDGNNAGDLIQGIGSLLGGASQKNNKEAGDANPTAALLQGLGSILGTAASNKEGGKGDSLMQSLGALMGGGEGGLNPELIGNMMNMFANSQPEAGEKRSSKRAEKKGKKPKKVDPSASSGDDFGNLVNMATNLLGQGQEDGNGDSNFMGLLPMIMRTIGAFTGEEAQARSGSHSEHSGILPPALEKVHVLYDIFMNSEMGKYVVGFVSNQKAFKLFQDENGTFSFDKFVEMIENHSFRRHWIQQVTNKLIQSLKLVSDEKTYKKYIGMGITFANSFLANSGFPKDTLIDMNKPAKSITNFANYAAWKFLDTKLDSAEYVEPFVKYTQDILKMAKSSIKLGTQNRELQDKLTDTINMEIIEPLTRVNRAYRFAKTQPQCDRYIFCLINEKEAPNEPGTLPTMKKALYKGTSLVATWFLTSHTKTSYWDLYEVIVNTNNCNLYYNDLCNGFYHEEIKATTEYVHNEL</sequence>
<evidence type="ECO:0000256" key="1">
    <source>
        <dbReference type="SAM" id="MobiDB-lite"/>
    </source>
</evidence>
<keyword evidence="4" id="KW-1185">Reference proteome</keyword>
<proteinExistence type="predicted"/>
<feature type="chain" id="PRO_5040501606" evidence="2">
    <location>
        <begin position="27"/>
        <end position="624"/>
    </location>
</feature>
<dbReference type="AlphaFoldDB" id="A0A9P0DGB1"/>
<evidence type="ECO:0000313" key="4">
    <source>
        <dbReference type="Proteomes" id="UP001152799"/>
    </source>
</evidence>
<feature type="region of interest" description="Disordered" evidence="1">
    <location>
        <begin position="250"/>
        <end position="283"/>
    </location>
</feature>
<gene>
    <name evidence="3" type="ORF">CEUTPL_LOCUS451</name>
</gene>
<name>A0A9P0DGB1_9CUCU</name>
<dbReference type="Proteomes" id="UP001152799">
    <property type="component" value="Chromosome 1"/>
</dbReference>